<sequence>MTVSSNTLCPNIVALVARKRCGKDTLADVLGREYGAHKLSFSDGVRAITSDLFPWVPSEVPDSIKDSVVDHPANVRGLTYRQVWRTVDHLRENVDPHLFINWFRDNQLQMAIKNPSLCFVIARVSTAEEFALLKSLGIKTVRIIRKDMTGVDLDPFEDYLSAAPVDHEFVFDINDGAEPFLEFFREEVLWKANQVWQQRSALTKSLGI</sequence>
<proteinExistence type="predicted"/>
<organism evidence="1">
    <name type="scientific">Pseudomonas phage Cygsa01</name>
    <dbReference type="NCBI Taxonomy" id="3138529"/>
    <lineage>
        <taxon>Viruses</taxon>
    </lineage>
</organism>
<protein>
    <submittedName>
        <fullName evidence="1">Deoxynucleotide monophosphate kinase</fullName>
    </submittedName>
</protein>
<dbReference type="GO" id="GO:0016301">
    <property type="term" value="F:kinase activity"/>
    <property type="evidence" value="ECO:0007669"/>
    <property type="project" value="UniProtKB-KW"/>
</dbReference>
<dbReference type="Gene3D" id="3.40.50.300">
    <property type="entry name" value="P-loop containing nucleotide triphosphate hydrolases"/>
    <property type="match status" value="1"/>
</dbReference>
<dbReference type="InterPro" id="IPR027417">
    <property type="entry name" value="P-loop_NTPase"/>
</dbReference>
<gene>
    <name evidence="1" type="ORF">Cygsa01_00066</name>
</gene>
<accession>A0AAU6W4F2</accession>
<name>A0AAU6W4F2_9VIRU</name>
<evidence type="ECO:0000313" key="1">
    <source>
        <dbReference type="EMBL" id="XAI71112.1"/>
    </source>
</evidence>
<dbReference type="EMBL" id="PP179332">
    <property type="protein sequence ID" value="XAI71112.1"/>
    <property type="molecule type" value="Genomic_DNA"/>
</dbReference>
<reference evidence="1" key="1">
    <citation type="journal article" date="2024" name="J. Gen. Virol.">
        <title>Novel phages of Pseudomonas syringae unveil numerous potential auxiliary metabolic genes.</title>
        <authorList>
            <person name="Feltin C."/>
            <person name="Garneau J.R."/>
            <person name="Morris C.E."/>
            <person name="Berard A."/>
            <person name="Torres-Barcelo C."/>
        </authorList>
    </citation>
    <scope>NUCLEOTIDE SEQUENCE</scope>
</reference>
<keyword evidence="1" id="KW-0808">Transferase</keyword>
<keyword evidence="1" id="KW-0418">Kinase</keyword>